<sequence>MLLNSNELEHIHSTNHSVNDISIRWGVIGAGQKGNKEADLFAGYKFSNGTTCYPTLAVNFAESDMMHLQNIIKEDRIHFDGLKGAARTPSVVTDLFDPETNPNANGYLDKLAQELGRKFTNEEGEVIVDQFLICLGAGGGVGTGWGSLVLQLIREQFFPCPVSMLISLPSGDPDEINNALVLLSEIDEFMREQDRLFGNSDIKPLANVIVNDNTQMQRIIESQKGTKDLKNRYVNWKEVANDNVVSTLHEINIIPENYGSDNVTYDPSDLIKLLSIPGRFLTIGKARIAKFDLHSLENSIKRSLDEGFFSAEHQFETATMYGGFVLRPSNADFFKDVNTENRIRNTLGEYKRLDEIAGKFGDPIWDNEYAVCYTIFAGMTMPKRYISLAREGKELAEKQEQLRAEAQRKQDEEKVDISFATNRVQKNTFNPYNKNQGFGGASRFSGGKNSAFKRQTSEATSTQNQQEEENIISTLKTSNPFKKR</sequence>
<evidence type="ECO:0000256" key="2">
    <source>
        <dbReference type="SAM" id="MobiDB-lite"/>
    </source>
</evidence>
<keyword evidence="4" id="KW-0614">Plasmid</keyword>
<proteinExistence type="predicted"/>
<dbReference type="AlphaFoldDB" id="A0A9W3JYS9"/>
<dbReference type="InterPro" id="IPR054719">
    <property type="entry name" value="TubZ-like_C"/>
</dbReference>
<evidence type="ECO:0000256" key="1">
    <source>
        <dbReference type="SAM" id="Coils"/>
    </source>
</evidence>
<dbReference type="RefSeq" id="WP_000926085.1">
    <property type="nucleotide sequence ID" value="NC_018510.1"/>
</dbReference>
<dbReference type="SUPFAM" id="SSF52490">
    <property type="entry name" value="Tubulin nucleotide-binding domain-like"/>
    <property type="match status" value="1"/>
</dbReference>
<evidence type="ECO:0000259" key="3">
    <source>
        <dbReference type="Pfam" id="PF22453"/>
    </source>
</evidence>
<name>A0A9W3JYS9_BACTU</name>
<dbReference type="Gene3D" id="3.40.50.1440">
    <property type="entry name" value="Tubulin/FtsZ, GTPase domain"/>
    <property type="match status" value="1"/>
</dbReference>
<reference evidence="4 5" key="1">
    <citation type="journal article" date="2013" name="Genome Announc.">
        <title>Complete Genome Sequence of Bacillus thuringiensis Serovar Israelensis Strain HD-789.</title>
        <authorList>
            <person name="Doggett N.A."/>
            <person name="Stubben C.J."/>
            <person name="Chertkov O."/>
            <person name="Bruce D.C."/>
            <person name="Detter J.C."/>
            <person name="Johnson S.L."/>
            <person name="Han C.S."/>
        </authorList>
    </citation>
    <scope>NUCLEOTIDE SEQUENCE [LARGE SCALE GENOMIC DNA]</scope>
    <source>
        <strain evidence="4 5">HD-789</strain>
    </source>
</reference>
<dbReference type="SMR" id="A0A9W3JYS9"/>
<feature type="domain" description="Tubulin-like protein TubZ-like C-terminal" evidence="3">
    <location>
        <begin position="250"/>
        <end position="385"/>
    </location>
</feature>
<organism evidence="4 5">
    <name type="scientific">Bacillus thuringiensis HD-789</name>
    <dbReference type="NCBI Taxonomy" id="1217737"/>
    <lineage>
        <taxon>Bacteria</taxon>
        <taxon>Bacillati</taxon>
        <taxon>Bacillota</taxon>
        <taxon>Bacilli</taxon>
        <taxon>Bacillales</taxon>
        <taxon>Bacillaceae</taxon>
        <taxon>Bacillus</taxon>
        <taxon>Bacillus cereus group</taxon>
    </lineage>
</organism>
<gene>
    <name evidence="4" type="ORF">BTF1_32191</name>
</gene>
<dbReference type="EMBL" id="CP003766">
    <property type="protein sequence ID" value="AFQ30523.1"/>
    <property type="molecule type" value="Genomic_DNA"/>
</dbReference>
<dbReference type="InterPro" id="IPR036525">
    <property type="entry name" value="Tubulin/FtsZ_GTPase_sf"/>
</dbReference>
<geneLocation type="plasmid" evidence="4 5">
    <name>pBTHD789-3</name>
</geneLocation>
<feature type="coiled-coil region" evidence="1">
    <location>
        <begin position="388"/>
        <end position="416"/>
    </location>
</feature>
<accession>A0A9W3JYS9</accession>
<evidence type="ECO:0000313" key="5">
    <source>
        <dbReference type="Proteomes" id="UP000005257"/>
    </source>
</evidence>
<keyword evidence="1" id="KW-0175">Coiled coil</keyword>
<evidence type="ECO:0000313" key="4">
    <source>
        <dbReference type="EMBL" id="AFQ30523.1"/>
    </source>
</evidence>
<dbReference type="Proteomes" id="UP000005257">
    <property type="component" value="Plasmid pBTHD789-3"/>
</dbReference>
<dbReference type="KEGG" id="btn:BTF1_32191"/>
<dbReference type="Pfam" id="PF22453">
    <property type="entry name" value="TubZ-like_C"/>
    <property type="match status" value="1"/>
</dbReference>
<feature type="compositionally biased region" description="Polar residues" evidence="2">
    <location>
        <begin position="452"/>
        <end position="484"/>
    </location>
</feature>
<protein>
    <submittedName>
        <fullName evidence="4">FtsZ/tubulin-related protein</fullName>
    </submittedName>
</protein>
<feature type="region of interest" description="Disordered" evidence="2">
    <location>
        <begin position="428"/>
        <end position="484"/>
    </location>
</feature>